<evidence type="ECO:0000256" key="1">
    <source>
        <dbReference type="SAM" id="MobiDB-lite"/>
    </source>
</evidence>
<name>F0WJ05_9STRA</name>
<feature type="region of interest" description="Disordered" evidence="1">
    <location>
        <begin position="38"/>
        <end position="76"/>
    </location>
</feature>
<dbReference type="EMBL" id="FR824161">
    <property type="protein sequence ID" value="CCA21251.1"/>
    <property type="molecule type" value="Genomic_DNA"/>
</dbReference>
<protein>
    <submittedName>
        <fullName evidence="2">AlNc14C116G6540 protein</fullName>
    </submittedName>
</protein>
<reference evidence="2" key="1">
    <citation type="journal article" date="2011" name="PLoS Biol.">
        <title>Gene gain and loss during evolution of obligate parasitism in the white rust pathogen of Arabidopsis thaliana.</title>
        <authorList>
            <person name="Kemen E."/>
            <person name="Gardiner A."/>
            <person name="Schultz-Larsen T."/>
            <person name="Kemen A.C."/>
            <person name="Balmuth A.L."/>
            <person name="Robert-Seilaniantz A."/>
            <person name="Bailey K."/>
            <person name="Holub E."/>
            <person name="Studholme D.J."/>
            <person name="Maclean D."/>
            <person name="Jones J.D."/>
        </authorList>
    </citation>
    <scope>NUCLEOTIDE SEQUENCE</scope>
</reference>
<accession>F0WJ05</accession>
<evidence type="ECO:0000313" key="2">
    <source>
        <dbReference type="EMBL" id="CCA21251.1"/>
    </source>
</evidence>
<dbReference type="AlphaFoldDB" id="F0WJ05"/>
<feature type="compositionally biased region" description="Polar residues" evidence="1">
    <location>
        <begin position="58"/>
        <end position="69"/>
    </location>
</feature>
<reference evidence="2" key="2">
    <citation type="submission" date="2011-02" db="EMBL/GenBank/DDBJ databases">
        <authorList>
            <person name="MacLean D."/>
        </authorList>
    </citation>
    <scope>NUCLEOTIDE SEQUENCE</scope>
</reference>
<proteinExistence type="predicted"/>
<sequence>MEYAQLVGSIEEGVKGKRPAFLRTDMSASYVVHMHNVMASKKSDRSHSSPRQPMRLTRSLQQAHQTSWIRSFKTPK</sequence>
<gene>
    <name evidence="2" type="primary">AlNc14C116G6540</name>
    <name evidence="2" type="ORF">ALNC14_073940</name>
</gene>
<dbReference type="HOGENOM" id="CLU_2659682_0_0_1"/>
<organism evidence="2">
    <name type="scientific">Albugo laibachii Nc14</name>
    <dbReference type="NCBI Taxonomy" id="890382"/>
    <lineage>
        <taxon>Eukaryota</taxon>
        <taxon>Sar</taxon>
        <taxon>Stramenopiles</taxon>
        <taxon>Oomycota</taxon>
        <taxon>Peronosporomycetes</taxon>
        <taxon>Albuginales</taxon>
        <taxon>Albuginaceae</taxon>
        <taxon>Albugo</taxon>
    </lineage>
</organism>